<dbReference type="Pfam" id="PF23247">
    <property type="entry name" value="LRR_RPS2"/>
    <property type="match status" value="5"/>
</dbReference>
<evidence type="ECO:0000256" key="1">
    <source>
        <dbReference type="ARBA" id="ARBA00008894"/>
    </source>
</evidence>
<feature type="region of interest" description="Disordered" evidence="6">
    <location>
        <begin position="1260"/>
        <end position="1281"/>
    </location>
</feature>
<organism evidence="9 10">
    <name type="scientific">Mikania micrantha</name>
    <name type="common">bitter vine</name>
    <dbReference type="NCBI Taxonomy" id="192012"/>
    <lineage>
        <taxon>Eukaryota</taxon>
        <taxon>Viridiplantae</taxon>
        <taxon>Streptophyta</taxon>
        <taxon>Embryophyta</taxon>
        <taxon>Tracheophyta</taxon>
        <taxon>Spermatophyta</taxon>
        <taxon>Magnoliopsida</taxon>
        <taxon>eudicotyledons</taxon>
        <taxon>Gunneridae</taxon>
        <taxon>Pentapetalae</taxon>
        <taxon>asterids</taxon>
        <taxon>campanulids</taxon>
        <taxon>Asterales</taxon>
        <taxon>Asteraceae</taxon>
        <taxon>Asteroideae</taxon>
        <taxon>Heliantheae alliance</taxon>
        <taxon>Eupatorieae</taxon>
        <taxon>Mikania</taxon>
    </lineage>
</organism>
<dbReference type="InterPro" id="IPR050905">
    <property type="entry name" value="Plant_NBS-LRR"/>
</dbReference>
<evidence type="ECO:0000256" key="3">
    <source>
        <dbReference type="ARBA" id="ARBA00022737"/>
    </source>
</evidence>
<dbReference type="PANTHER" id="PTHR33463">
    <property type="entry name" value="NB-ARC DOMAIN-CONTAINING PROTEIN-RELATED"/>
    <property type="match status" value="1"/>
</dbReference>
<dbReference type="Proteomes" id="UP000326396">
    <property type="component" value="Linkage Group LG1"/>
</dbReference>
<dbReference type="InterPro" id="IPR057135">
    <property type="entry name" value="At4g27190-like_LRR"/>
</dbReference>
<dbReference type="SUPFAM" id="SSF52540">
    <property type="entry name" value="P-loop containing nucleoside triphosphate hydrolases"/>
    <property type="match status" value="1"/>
</dbReference>
<evidence type="ECO:0000256" key="4">
    <source>
        <dbReference type="ARBA" id="ARBA00022821"/>
    </source>
</evidence>
<evidence type="ECO:0000313" key="10">
    <source>
        <dbReference type="Proteomes" id="UP000326396"/>
    </source>
</evidence>
<keyword evidence="4" id="KW-0611">Plant defense</keyword>
<dbReference type="InterPro" id="IPR042197">
    <property type="entry name" value="Apaf_helical"/>
</dbReference>
<feature type="domain" description="Disease resistance protein At4g27190-like leucine-rich repeats" evidence="8">
    <location>
        <begin position="1144"/>
        <end position="1250"/>
    </location>
</feature>
<dbReference type="Gene3D" id="1.10.10.10">
    <property type="entry name" value="Winged helix-like DNA-binding domain superfamily/Winged helix DNA-binding domain"/>
    <property type="match status" value="1"/>
</dbReference>
<dbReference type="PRINTS" id="PR00364">
    <property type="entry name" value="DISEASERSIST"/>
</dbReference>
<keyword evidence="5" id="KW-0547">Nucleotide-binding</keyword>
<feature type="domain" description="Disease resistance protein At4g27190-like leucine-rich repeats" evidence="8">
    <location>
        <begin position="949"/>
        <end position="1002"/>
    </location>
</feature>
<dbReference type="Gene3D" id="3.40.50.300">
    <property type="entry name" value="P-loop containing nucleotide triphosphate hydrolases"/>
    <property type="match status" value="1"/>
</dbReference>
<dbReference type="GO" id="GO:0005524">
    <property type="term" value="F:ATP binding"/>
    <property type="evidence" value="ECO:0007669"/>
    <property type="project" value="UniProtKB-KW"/>
</dbReference>
<dbReference type="Gene3D" id="3.80.10.10">
    <property type="entry name" value="Ribonuclease Inhibitor"/>
    <property type="match status" value="4"/>
</dbReference>
<dbReference type="PANTHER" id="PTHR33463:SF222">
    <property type="entry name" value="NB-ARC-RELATED"/>
    <property type="match status" value="1"/>
</dbReference>
<feature type="domain" description="NB-ARC" evidence="7">
    <location>
        <begin position="157"/>
        <end position="332"/>
    </location>
</feature>
<evidence type="ECO:0000256" key="2">
    <source>
        <dbReference type="ARBA" id="ARBA00022614"/>
    </source>
</evidence>
<dbReference type="Pfam" id="PF00931">
    <property type="entry name" value="NB-ARC"/>
    <property type="match status" value="1"/>
</dbReference>
<feature type="domain" description="Disease resistance protein At4g27190-like leucine-rich repeats" evidence="8">
    <location>
        <begin position="756"/>
        <end position="846"/>
    </location>
</feature>
<dbReference type="Gene3D" id="1.10.8.430">
    <property type="entry name" value="Helical domain of apoptotic protease-activating factors"/>
    <property type="match status" value="1"/>
</dbReference>
<feature type="domain" description="Disease resistance protein At4g27190-like leucine-rich repeats" evidence="8">
    <location>
        <begin position="1007"/>
        <end position="1118"/>
    </location>
</feature>
<evidence type="ECO:0000259" key="8">
    <source>
        <dbReference type="Pfam" id="PF23247"/>
    </source>
</evidence>
<evidence type="ECO:0000313" key="9">
    <source>
        <dbReference type="EMBL" id="KAD7476978.1"/>
    </source>
</evidence>
<keyword evidence="5" id="KW-0067">ATP-binding</keyword>
<reference evidence="9 10" key="1">
    <citation type="submission" date="2019-05" db="EMBL/GenBank/DDBJ databases">
        <title>Mikania micrantha, genome provides insights into the molecular mechanism of rapid growth.</title>
        <authorList>
            <person name="Liu B."/>
        </authorList>
    </citation>
    <scope>NUCLEOTIDE SEQUENCE [LARGE SCALE GENOMIC DNA]</scope>
    <source>
        <strain evidence="9">NLD-2019</strain>
        <tissue evidence="9">Leaf</tissue>
    </source>
</reference>
<dbReference type="SUPFAM" id="SSF52047">
    <property type="entry name" value="RNI-like"/>
    <property type="match status" value="2"/>
</dbReference>
<dbReference type="InterPro" id="IPR002182">
    <property type="entry name" value="NB-ARC"/>
</dbReference>
<dbReference type="InterPro" id="IPR036388">
    <property type="entry name" value="WH-like_DNA-bd_sf"/>
</dbReference>
<dbReference type="GO" id="GO:0006952">
    <property type="term" value="P:defense response"/>
    <property type="evidence" value="ECO:0007669"/>
    <property type="project" value="UniProtKB-KW"/>
</dbReference>
<dbReference type="InterPro" id="IPR032675">
    <property type="entry name" value="LRR_dom_sf"/>
</dbReference>
<proteinExistence type="inferred from homology"/>
<feature type="compositionally biased region" description="Acidic residues" evidence="6">
    <location>
        <begin position="1265"/>
        <end position="1275"/>
    </location>
</feature>
<comment type="similarity">
    <text evidence="1">Belongs to the disease resistance NB-LRR family.</text>
</comment>
<evidence type="ECO:0000259" key="7">
    <source>
        <dbReference type="Pfam" id="PF00931"/>
    </source>
</evidence>
<keyword evidence="2" id="KW-0433">Leucine-rich repeat</keyword>
<evidence type="ECO:0000256" key="5">
    <source>
        <dbReference type="ARBA" id="ARBA00022840"/>
    </source>
</evidence>
<gene>
    <name evidence="9" type="ORF">E3N88_00114</name>
</gene>
<feature type="domain" description="Disease resistance protein At4g27190-like leucine-rich repeats" evidence="8">
    <location>
        <begin position="859"/>
        <end position="931"/>
    </location>
</feature>
<dbReference type="OrthoDB" id="6161812at2759"/>
<protein>
    <submittedName>
        <fullName evidence="9">Uncharacterized protein</fullName>
    </submittedName>
</protein>
<dbReference type="EMBL" id="SZYD01000001">
    <property type="protein sequence ID" value="KAD7476978.1"/>
    <property type="molecule type" value="Genomic_DNA"/>
</dbReference>
<dbReference type="GO" id="GO:0043531">
    <property type="term" value="F:ADP binding"/>
    <property type="evidence" value="ECO:0007669"/>
    <property type="project" value="InterPro"/>
</dbReference>
<keyword evidence="10" id="KW-1185">Reference proteome</keyword>
<comment type="caution">
    <text evidence="9">The sequence shown here is derived from an EMBL/GenBank/DDBJ whole genome shotgun (WGS) entry which is preliminary data.</text>
</comment>
<accession>A0A5N6PZ95</accession>
<evidence type="ECO:0000256" key="6">
    <source>
        <dbReference type="SAM" id="MobiDB-lite"/>
    </source>
</evidence>
<sequence length="1329" mass="151562">MAQSIFGEIVAPVVKKMSNHITKALGYVIYSSKHVNDMKEQLRVLKNTKVDVKKRMETNTLNNTDVPSGVPDWVIKVETLKQVESISSEGYGCLNIKMRYRVGKKACEATERIKYLTTENNAFVWTDAPIPTGRVDSKRATSTPSSHGDNFKSRDRPFNEALKWLQQDNNESQVIALCGMGGVGKTTMMEQLRTVANGKNMFNYIVPVVIGRTPNMHYIQNDISIRLSGKGLVEANIPERADRLREKFKECLEVKKERILFILDDVWNKIELKDIGLTSPLPNGLKLFLTSRDSDICRQIAVSAHSYLSFKVVEVEVLTEEEAQNLFFKITNVSKEDKWYDIGCQIVEKCGRLPLAINIIGTALHFREIHAWNFKLQRLNNNNIDDDLQEVIKISYEYRDKKDKEVLLLCGLFPEDYDIRIEDLTCYAWGLNLFIGVSTLGDARDSTKTCVGNLINAHLLINSNKHGCVRMHDLVLSFVLGVLVSLSQQITVSIALIIGHDLQSYFFPSENWVGLGVHHGFNSSCPKTVLQSPVLSSFQRGSGLPFLLIAINFLRPSFLRILRMNSPVFSVSPEFIFQIRSSSLPPEFTSGSGLLHAGSSSTCRLPSAIGKLAKLKLLELTECMGIIIDWVGLNIDNGVFENLKNLEELYMNVGSQHHIRFTDSNFEELAMISKQLRALDIDFFMKKNQMENFSFDKLDIFNIAINGFLRQDCSEKNSRVLKLMNDCSSDLHDCNINKLFKKTEILCLRVKDMIGLEEILVCPYDQHSFSSLKELEVYNCSKLKYLFPICVTNGLKKLEKLKVVRCDVLEALMQNDGREINGVVELPQLLDLNLDDLPNFTSIYPVNNNICSLFDIQVKFAKLEKLRIRNMKKLKQIWGYESDSSEEEEVNNVSMLIEIEVLDCDSLVNLFSINQVRLLTHLERVQVERCGSVKELFNINLECVGHEIENNISMLREIRVNGCKNLVNLFPANPMRLLTHLESLIVANCGSIKELFNIDQECLSNEVENNVFMLREIKVEKCDRLENLFPTNSMRTLNHLERLEVRDCGSIEVIFNIDLGYEFAQVSMNNLRSIDVSGSKNVIELWRIKSGEKNFTSICGFESVEVIRIEGCSNVFTTSNFNTKFDMKAVSKESRDDNIHTVAFPSILYFHSLRDLRLSKCEGMEVVFEIDVNNQQPLLTKLQRLQLVKMNDMSHVWKCNNWNKYLLIPQRHYHSFHRLTSITIHECNRIKYLFSPLMAKLLSNLQSIEIRMCDDMEEVVSNRDDDNDDKDEEEMSSTSTTTTFFPHLQSLTFVDLPNLTRIGGGGGGAKGTKTSVIQHKVCLLYLYTN</sequence>
<dbReference type="InterPro" id="IPR027417">
    <property type="entry name" value="P-loop_NTPase"/>
</dbReference>
<keyword evidence="3" id="KW-0677">Repeat</keyword>
<name>A0A5N6PZ95_9ASTR</name>